<dbReference type="Gene3D" id="1.20.1280.50">
    <property type="match status" value="1"/>
</dbReference>
<dbReference type="Pfam" id="PF00646">
    <property type="entry name" value="F-box"/>
    <property type="match status" value="1"/>
</dbReference>
<protein>
    <submittedName>
        <fullName evidence="3">F-box LRR-repeat 21 isoform X2</fullName>
    </submittedName>
</protein>
<dbReference type="AlphaFoldDB" id="A0A2P6THC6"/>
<accession>A0A2P6THC6</accession>
<feature type="region of interest" description="Disordered" evidence="1">
    <location>
        <begin position="1"/>
        <end position="71"/>
    </location>
</feature>
<reference evidence="3 4" key="1">
    <citation type="journal article" date="2018" name="Plant J.">
        <title>Genome sequences of Chlorella sorokiniana UTEX 1602 and Micractinium conductrix SAG 241.80: implications to maltose excretion by a green alga.</title>
        <authorList>
            <person name="Arriola M.B."/>
            <person name="Velmurugan N."/>
            <person name="Zhang Y."/>
            <person name="Plunkett M.H."/>
            <person name="Hondzo H."/>
            <person name="Barney B.M."/>
        </authorList>
    </citation>
    <scope>NUCLEOTIDE SEQUENCE [LARGE SCALE GENOMIC DNA]</scope>
    <source>
        <strain evidence="4">UTEX 1602</strain>
    </source>
</reference>
<dbReference type="EMBL" id="LHPG02000016">
    <property type="protein sequence ID" value="PRW33692.1"/>
    <property type="molecule type" value="Genomic_DNA"/>
</dbReference>
<dbReference type="Proteomes" id="UP000239899">
    <property type="component" value="Unassembled WGS sequence"/>
</dbReference>
<evidence type="ECO:0000313" key="3">
    <source>
        <dbReference type="EMBL" id="PRW33692.1"/>
    </source>
</evidence>
<evidence type="ECO:0000313" key="4">
    <source>
        <dbReference type="Proteomes" id="UP000239899"/>
    </source>
</evidence>
<sequence>MAAQAGKDQGIPGTGSPGGTQARSEVGLAGAGPPEVKAFVQGAQAGPQGAPSAETQSKYDEVDKPAAGAGDSWQARNATHISSLPPDVLLEAFRHLPLAERHTTLALVCRQWAELIHSPDLTSLNLTNQAHLPACLDQLTALHCLKIDDVDAVLHDADGQSVVRALPRLQQLTAVYLLSACLPPNPSILSSLRHLHTVSWLGMEGRPRPLPGGPWLARLRRLALSSRFLADAASLATLSGAQQLERLGVHDTCPRAKRPVWQGGQLRFVPSYDVSTGLQLVEWAQQHTSLQLLALQATPPALAAAAAVAMQQRPDLRIEAATDVWAAACGYQQDEVHNEIYQ</sequence>
<keyword evidence="4" id="KW-1185">Reference proteome</keyword>
<name>A0A2P6THC6_CHLSO</name>
<evidence type="ECO:0000259" key="2">
    <source>
        <dbReference type="PROSITE" id="PS50181"/>
    </source>
</evidence>
<gene>
    <name evidence="3" type="ORF">C2E21_7640</name>
</gene>
<dbReference type="SUPFAM" id="SSF81383">
    <property type="entry name" value="F-box domain"/>
    <property type="match status" value="1"/>
</dbReference>
<feature type="domain" description="F-box" evidence="2">
    <location>
        <begin position="78"/>
        <end position="126"/>
    </location>
</feature>
<organism evidence="3 4">
    <name type="scientific">Chlorella sorokiniana</name>
    <name type="common">Freshwater green alga</name>
    <dbReference type="NCBI Taxonomy" id="3076"/>
    <lineage>
        <taxon>Eukaryota</taxon>
        <taxon>Viridiplantae</taxon>
        <taxon>Chlorophyta</taxon>
        <taxon>core chlorophytes</taxon>
        <taxon>Trebouxiophyceae</taxon>
        <taxon>Chlorellales</taxon>
        <taxon>Chlorellaceae</taxon>
        <taxon>Chlorella clade</taxon>
        <taxon>Chlorella</taxon>
    </lineage>
</organism>
<dbReference type="InterPro" id="IPR036047">
    <property type="entry name" value="F-box-like_dom_sf"/>
</dbReference>
<dbReference type="SUPFAM" id="SSF52047">
    <property type="entry name" value="RNI-like"/>
    <property type="match status" value="1"/>
</dbReference>
<evidence type="ECO:0000256" key="1">
    <source>
        <dbReference type="SAM" id="MobiDB-lite"/>
    </source>
</evidence>
<dbReference type="PROSITE" id="PS50181">
    <property type="entry name" value="FBOX"/>
    <property type="match status" value="1"/>
</dbReference>
<dbReference type="InterPro" id="IPR001810">
    <property type="entry name" value="F-box_dom"/>
</dbReference>
<comment type="caution">
    <text evidence="3">The sequence shown here is derived from an EMBL/GenBank/DDBJ whole genome shotgun (WGS) entry which is preliminary data.</text>
</comment>
<feature type="compositionally biased region" description="Low complexity" evidence="1">
    <location>
        <begin position="41"/>
        <end position="51"/>
    </location>
</feature>
<proteinExistence type="predicted"/>